<evidence type="ECO:0000313" key="6">
    <source>
        <dbReference type="Proteomes" id="UP000247233"/>
    </source>
</evidence>
<feature type="domain" description="LysM" evidence="4">
    <location>
        <begin position="245"/>
        <end position="290"/>
    </location>
</feature>
<organism evidence="5 6">
    <name type="scientific">Aspergillus heteromorphus CBS 117.55</name>
    <dbReference type="NCBI Taxonomy" id="1448321"/>
    <lineage>
        <taxon>Eukaryota</taxon>
        <taxon>Fungi</taxon>
        <taxon>Dikarya</taxon>
        <taxon>Ascomycota</taxon>
        <taxon>Pezizomycotina</taxon>
        <taxon>Eurotiomycetes</taxon>
        <taxon>Eurotiomycetidae</taxon>
        <taxon>Eurotiales</taxon>
        <taxon>Aspergillaceae</taxon>
        <taxon>Aspergillus</taxon>
        <taxon>Aspergillus subgen. Circumdati</taxon>
    </lineage>
</organism>
<gene>
    <name evidence="5" type="ORF">BO70DRAFT_297465</name>
</gene>
<dbReference type="CDD" id="cd00118">
    <property type="entry name" value="LysM"/>
    <property type="match status" value="2"/>
</dbReference>
<dbReference type="Proteomes" id="UP000247233">
    <property type="component" value="Unassembled WGS sequence"/>
</dbReference>
<dbReference type="STRING" id="1448321.A0A317VIJ2"/>
<dbReference type="InterPro" id="IPR052210">
    <property type="entry name" value="LysM1-like"/>
</dbReference>
<keyword evidence="2" id="KW-0843">Virulence</keyword>
<feature type="domain" description="LysM" evidence="4">
    <location>
        <begin position="296"/>
        <end position="347"/>
    </location>
</feature>
<accession>A0A317VIJ2</accession>
<dbReference type="InterPro" id="IPR018392">
    <property type="entry name" value="LysM"/>
</dbReference>
<feature type="chain" id="PRO_5016233944" description="LysM domain-containing protein" evidence="3">
    <location>
        <begin position="21"/>
        <end position="495"/>
    </location>
</feature>
<evidence type="ECO:0000256" key="2">
    <source>
        <dbReference type="ARBA" id="ARBA00023026"/>
    </source>
</evidence>
<dbReference type="EMBL" id="MSFL01000025">
    <property type="protein sequence ID" value="PWY73017.1"/>
    <property type="molecule type" value="Genomic_DNA"/>
</dbReference>
<evidence type="ECO:0000256" key="3">
    <source>
        <dbReference type="SAM" id="SignalP"/>
    </source>
</evidence>
<dbReference type="PANTHER" id="PTHR34997:SF16">
    <property type="entry name" value="LYSM DOMAIN-CONTAINING PROTEIN"/>
    <property type="match status" value="1"/>
</dbReference>
<evidence type="ECO:0000259" key="4">
    <source>
        <dbReference type="PROSITE" id="PS51782"/>
    </source>
</evidence>
<name>A0A317VIJ2_9EURO</name>
<evidence type="ECO:0000313" key="5">
    <source>
        <dbReference type="EMBL" id="PWY73017.1"/>
    </source>
</evidence>
<dbReference type="GO" id="GO:0008061">
    <property type="term" value="F:chitin binding"/>
    <property type="evidence" value="ECO:0007669"/>
    <property type="project" value="UniProtKB-KW"/>
</dbReference>
<dbReference type="PANTHER" id="PTHR34997">
    <property type="entry name" value="AM15"/>
    <property type="match status" value="1"/>
</dbReference>
<keyword evidence="3" id="KW-0732">Signal</keyword>
<protein>
    <recommendedName>
        <fullName evidence="4">LysM domain-containing protein</fullName>
    </recommendedName>
</protein>
<dbReference type="SMART" id="SM00257">
    <property type="entry name" value="LysM"/>
    <property type="match status" value="2"/>
</dbReference>
<evidence type="ECO:0000256" key="1">
    <source>
        <dbReference type="ARBA" id="ARBA00022669"/>
    </source>
</evidence>
<keyword evidence="6" id="KW-1185">Reference proteome</keyword>
<dbReference type="SUPFAM" id="SSF54106">
    <property type="entry name" value="LysM domain"/>
    <property type="match status" value="2"/>
</dbReference>
<keyword evidence="1" id="KW-0147">Chitin-binding</keyword>
<dbReference type="VEuPathDB" id="FungiDB:BO70DRAFT_297465"/>
<dbReference type="InterPro" id="IPR036779">
    <property type="entry name" value="LysM_dom_sf"/>
</dbReference>
<dbReference type="GeneID" id="37061806"/>
<comment type="caution">
    <text evidence="5">The sequence shown here is derived from an EMBL/GenBank/DDBJ whole genome shotgun (WGS) entry which is preliminary data.</text>
</comment>
<dbReference type="AlphaFoldDB" id="A0A317VIJ2"/>
<feature type="signal peptide" evidence="3">
    <location>
        <begin position="1"/>
        <end position="20"/>
    </location>
</feature>
<dbReference type="Gene3D" id="3.10.350.10">
    <property type="entry name" value="LysM domain"/>
    <property type="match status" value="2"/>
</dbReference>
<dbReference type="Pfam" id="PF01476">
    <property type="entry name" value="LysM"/>
    <property type="match status" value="2"/>
</dbReference>
<reference evidence="5 6" key="1">
    <citation type="submission" date="2016-12" db="EMBL/GenBank/DDBJ databases">
        <title>The genomes of Aspergillus section Nigri reveals drivers in fungal speciation.</title>
        <authorList>
            <consortium name="DOE Joint Genome Institute"/>
            <person name="Vesth T.C."/>
            <person name="Nybo J."/>
            <person name="Theobald S."/>
            <person name="Brandl J."/>
            <person name="Frisvad J.C."/>
            <person name="Nielsen K.F."/>
            <person name="Lyhne E.K."/>
            <person name="Kogle M.E."/>
            <person name="Kuo A."/>
            <person name="Riley R."/>
            <person name="Clum A."/>
            <person name="Nolan M."/>
            <person name="Lipzen A."/>
            <person name="Salamov A."/>
            <person name="Henrissat B."/>
            <person name="Wiebenga A."/>
            <person name="De Vries R.P."/>
            <person name="Grigoriev I.V."/>
            <person name="Mortensen U.H."/>
            <person name="Andersen M.R."/>
            <person name="Baker S.E."/>
        </authorList>
    </citation>
    <scope>NUCLEOTIDE SEQUENCE [LARGE SCALE GENOMIC DNA]</scope>
    <source>
        <strain evidence="5 6">CBS 117.55</strain>
    </source>
</reference>
<dbReference type="PROSITE" id="PS51782">
    <property type="entry name" value="LYSM"/>
    <property type="match status" value="2"/>
</dbReference>
<dbReference type="RefSeq" id="XP_025396671.1">
    <property type="nucleotide sequence ID" value="XM_025539569.1"/>
</dbReference>
<proteinExistence type="predicted"/>
<sequence>MGSLPTLLLAVASCFIPAEAVHFSSHGYLHAARHHHQSRTVDPSVSFPGLSMFPNGSLSGLDLSSACEDALSQKIYCDETVSSLITDDYIGSFDNSTLTALVCASSCGSSIAELHESVSASCGTTADLIPGISFLALVDELWSNWNQSCITDPTTGENCNDEIASFDNVTALADMATSDLCSYCYVKKLEMMQEDAFSDAYNDDFQFTYEYVAASCNLTVADFNATASAFNASVPTSTSSCVSGDMYTTVEGDTCDSIALAKGVSAATMYYTNPNIVNCSDILAGTTLCLPLSCTDLYSVKANDTCTSIAVDYYLSTQEVINWNSQLNWNCSNLHSTNPYWGSVLCVSPPGGTYTGHALNTTASDSTEPEAAYPPAGVKVAPGTTLDCGGWFVNSASLNYTCSEICLYNDIPIHLFTAANPSLNYTTCNSDLVAGYAYCIDPLTGWQYSNATATNSTAIITAATSPTEPTQTGIPANCDAYYVAQCTCKLPITFI</sequence>
<dbReference type="OrthoDB" id="5985073at2759"/>